<sequence>MPMNNAQPGTLLIVDDTPHNIKLLFEFLNNYGFEILVAEDGKDALEIAQEEQPNLILLDVLMPGMDGFETCRYLKNNPKTHNIPVIFMTALSDTLNKVKAFKLGAVDYITKPFQQEEVLARVNTHLTIRYLQRELETQKEALQQLNQELERLATLDSLTKLANRRRLDEYLQREWRRALREQIPLSLILCDIDYFKPYNDTYGHQAGDDCLQQVAEAINHAVSRPGDLAARYGGEEFTVILPNTPSEGAMRVAYLIQNHLQSLKLIHPNSEVNPYVTLSMGVSSTIPTTTCSPDILIQIADRALYEAKEQGRNRIIFKTSS</sequence>
<feature type="domain" description="GGDEF" evidence="7">
    <location>
        <begin position="183"/>
        <end position="320"/>
    </location>
</feature>
<dbReference type="KEGG" id="tig:THII_1541"/>
<dbReference type="GO" id="GO:0005886">
    <property type="term" value="C:plasma membrane"/>
    <property type="evidence" value="ECO:0007669"/>
    <property type="project" value="TreeGrafter"/>
</dbReference>
<dbReference type="InterPro" id="IPR029787">
    <property type="entry name" value="Nucleotide_cyclase"/>
</dbReference>
<dbReference type="NCBIfam" id="TIGR00254">
    <property type="entry name" value="GGDEF"/>
    <property type="match status" value="1"/>
</dbReference>
<dbReference type="EC" id="2.7.7.65" evidence="2"/>
<feature type="coiled-coil region" evidence="5">
    <location>
        <begin position="128"/>
        <end position="155"/>
    </location>
</feature>
<evidence type="ECO:0000256" key="5">
    <source>
        <dbReference type="SAM" id="Coils"/>
    </source>
</evidence>
<dbReference type="Gene3D" id="3.30.70.270">
    <property type="match status" value="1"/>
</dbReference>
<evidence type="ECO:0000313" key="9">
    <source>
        <dbReference type="Proteomes" id="UP000031623"/>
    </source>
</evidence>
<dbReference type="PANTHER" id="PTHR45138">
    <property type="entry name" value="REGULATORY COMPONENTS OF SENSORY TRANSDUCTION SYSTEM"/>
    <property type="match status" value="1"/>
</dbReference>
<dbReference type="InterPro" id="IPR050469">
    <property type="entry name" value="Diguanylate_Cyclase"/>
</dbReference>
<dbReference type="EMBL" id="AP014633">
    <property type="protein sequence ID" value="BAP55838.1"/>
    <property type="molecule type" value="Genomic_DNA"/>
</dbReference>
<dbReference type="PANTHER" id="PTHR45138:SF9">
    <property type="entry name" value="DIGUANYLATE CYCLASE DGCM-RELATED"/>
    <property type="match status" value="1"/>
</dbReference>
<organism evidence="8 9">
    <name type="scientific">Thioploca ingrica</name>
    <dbReference type="NCBI Taxonomy" id="40754"/>
    <lineage>
        <taxon>Bacteria</taxon>
        <taxon>Pseudomonadati</taxon>
        <taxon>Pseudomonadota</taxon>
        <taxon>Gammaproteobacteria</taxon>
        <taxon>Thiotrichales</taxon>
        <taxon>Thiotrichaceae</taxon>
        <taxon>Thioploca</taxon>
    </lineage>
</organism>
<dbReference type="GO" id="GO:0052621">
    <property type="term" value="F:diguanylate cyclase activity"/>
    <property type="evidence" value="ECO:0007669"/>
    <property type="project" value="UniProtKB-EC"/>
</dbReference>
<dbReference type="PROSITE" id="PS50887">
    <property type="entry name" value="GGDEF"/>
    <property type="match status" value="1"/>
</dbReference>
<evidence type="ECO:0000259" key="7">
    <source>
        <dbReference type="PROSITE" id="PS50887"/>
    </source>
</evidence>
<dbReference type="GO" id="GO:0043709">
    <property type="term" value="P:cell adhesion involved in single-species biofilm formation"/>
    <property type="evidence" value="ECO:0007669"/>
    <property type="project" value="TreeGrafter"/>
</dbReference>
<evidence type="ECO:0000313" key="8">
    <source>
        <dbReference type="EMBL" id="BAP55838.1"/>
    </source>
</evidence>
<evidence type="ECO:0000256" key="4">
    <source>
        <dbReference type="PROSITE-ProRule" id="PRU00169"/>
    </source>
</evidence>
<dbReference type="Gene3D" id="3.40.50.2300">
    <property type="match status" value="1"/>
</dbReference>
<dbReference type="SMART" id="SM00448">
    <property type="entry name" value="REC"/>
    <property type="match status" value="1"/>
</dbReference>
<dbReference type="InterPro" id="IPR000160">
    <property type="entry name" value="GGDEF_dom"/>
</dbReference>
<dbReference type="AlphaFoldDB" id="A0A090ADD0"/>
<evidence type="ECO:0000256" key="1">
    <source>
        <dbReference type="ARBA" id="ARBA00001946"/>
    </source>
</evidence>
<dbReference type="Proteomes" id="UP000031623">
    <property type="component" value="Chromosome"/>
</dbReference>
<name>A0A090ADD0_9GAMM</name>
<keyword evidence="9" id="KW-1185">Reference proteome</keyword>
<feature type="modified residue" description="4-aspartylphosphate" evidence="4">
    <location>
        <position position="59"/>
    </location>
</feature>
<dbReference type="SMART" id="SM00267">
    <property type="entry name" value="GGDEF"/>
    <property type="match status" value="1"/>
</dbReference>
<dbReference type="STRING" id="40754.THII_1541"/>
<dbReference type="HOGENOM" id="CLU_000445_11_28_6"/>
<feature type="domain" description="Response regulatory" evidence="6">
    <location>
        <begin position="10"/>
        <end position="126"/>
    </location>
</feature>
<gene>
    <name evidence="8" type="ORF">THII_1541</name>
</gene>
<dbReference type="SUPFAM" id="SSF55073">
    <property type="entry name" value="Nucleotide cyclase"/>
    <property type="match status" value="1"/>
</dbReference>
<dbReference type="FunFam" id="3.30.70.270:FF:000001">
    <property type="entry name" value="Diguanylate cyclase domain protein"/>
    <property type="match status" value="1"/>
</dbReference>
<accession>A0A090ADD0</accession>
<dbReference type="SUPFAM" id="SSF52172">
    <property type="entry name" value="CheY-like"/>
    <property type="match status" value="1"/>
</dbReference>
<dbReference type="InterPro" id="IPR011006">
    <property type="entry name" value="CheY-like_superfamily"/>
</dbReference>
<comment type="catalytic activity">
    <reaction evidence="3">
        <text>2 GTP = 3',3'-c-di-GMP + 2 diphosphate</text>
        <dbReference type="Rhea" id="RHEA:24898"/>
        <dbReference type="ChEBI" id="CHEBI:33019"/>
        <dbReference type="ChEBI" id="CHEBI:37565"/>
        <dbReference type="ChEBI" id="CHEBI:58805"/>
        <dbReference type="EC" id="2.7.7.65"/>
    </reaction>
</comment>
<dbReference type="CDD" id="cd01949">
    <property type="entry name" value="GGDEF"/>
    <property type="match status" value="1"/>
</dbReference>
<reference evidence="8 9" key="1">
    <citation type="journal article" date="2014" name="ISME J.">
        <title>Ecophysiology of Thioploca ingrica as revealed by the complete genome sequence supplemented with proteomic evidence.</title>
        <authorList>
            <person name="Kojima H."/>
            <person name="Ogura Y."/>
            <person name="Yamamoto N."/>
            <person name="Togashi T."/>
            <person name="Mori H."/>
            <person name="Watanabe T."/>
            <person name="Nemoto F."/>
            <person name="Kurokawa K."/>
            <person name="Hayashi T."/>
            <person name="Fukui M."/>
        </authorList>
    </citation>
    <scope>NUCLEOTIDE SEQUENCE [LARGE SCALE GENOMIC DNA]</scope>
</reference>
<dbReference type="Pfam" id="PF00072">
    <property type="entry name" value="Response_reg"/>
    <property type="match status" value="1"/>
</dbReference>
<evidence type="ECO:0000256" key="3">
    <source>
        <dbReference type="ARBA" id="ARBA00034247"/>
    </source>
</evidence>
<dbReference type="GO" id="GO:1902201">
    <property type="term" value="P:negative regulation of bacterial-type flagellum-dependent cell motility"/>
    <property type="evidence" value="ECO:0007669"/>
    <property type="project" value="TreeGrafter"/>
</dbReference>
<comment type="cofactor">
    <cofactor evidence="1">
        <name>Mg(2+)</name>
        <dbReference type="ChEBI" id="CHEBI:18420"/>
    </cofactor>
</comment>
<evidence type="ECO:0000259" key="6">
    <source>
        <dbReference type="PROSITE" id="PS50110"/>
    </source>
</evidence>
<dbReference type="InterPro" id="IPR043128">
    <property type="entry name" value="Rev_trsase/Diguanyl_cyclase"/>
</dbReference>
<dbReference type="GO" id="GO:0000160">
    <property type="term" value="P:phosphorelay signal transduction system"/>
    <property type="evidence" value="ECO:0007669"/>
    <property type="project" value="InterPro"/>
</dbReference>
<evidence type="ECO:0000256" key="2">
    <source>
        <dbReference type="ARBA" id="ARBA00012528"/>
    </source>
</evidence>
<keyword evidence="5" id="KW-0175">Coiled coil</keyword>
<protein>
    <recommendedName>
        <fullName evidence="2">diguanylate cyclase</fullName>
        <ecNumber evidence="2">2.7.7.65</ecNumber>
    </recommendedName>
</protein>
<proteinExistence type="predicted"/>
<dbReference type="CDD" id="cd19920">
    <property type="entry name" value="REC_PA4781-like"/>
    <property type="match status" value="1"/>
</dbReference>
<keyword evidence="4" id="KW-0597">Phosphoprotein</keyword>
<dbReference type="InterPro" id="IPR001789">
    <property type="entry name" value="Sig_transdc_resp-reg_receiver"/>
</dbReference>
<dbReference type="Pfam" id="PF00990">
    <property type="entry name" value="GGDEF"/>
    <property type="match status" value="1"/>
</dbReference>
<dbReference type="PROSITE" id="PS50110">
    <property type="entry name" value="RESPONSE_REGULATORY"/>
    <property type="match status" value="1"/>
</dbReference>